<keyword evidence="2" id="KW-0808">Transferase</keyword>
<dbReference type="SUPFAM" id="SSF52540">
    <property type="entry name" value="P-loop containing nucleoside triphosphate hydrolases"/>
    <property type="match status" value="1"/>
</dbReference>
<keyword evidence="3" id="KW-0418">Kinase</keyword>
<evidence type="ECO:0000256" key="1">
    <source>
        <dbReference type="ARBA" id="ARBA00005790"/>
    </source>
</evidence>
<dbReference type="InterPro" id="IPR008145">
    <property type="entry name" value="GK/Ca_channel_bsu"/>
</dbReference>
<dbReference type="Pfam" id="PF00625">
    <property type="entry name" value="Guanylate_kin"/>
    <property type="match status" value="1"/>
</dbReference>
<dbReference type="PANTHER" id="PTHR23117">
    <property type="entry name" value="GUANYLATE KINASE-RELATED"/>
    <property type="match status" value="1"/>
</dbReference>
<dbReference type="SMART" id="SM00072">
    <property type="entry name" value="GuKc"/>
    <property type="match status" value="1"/>
</dbReference>
<dbReference type="CDD" id="cd00071">
    <property type="entry name" value="GMPK"/>
    <property type="match status" value="1"/>
</dbReference>
<feature type="domain" description="Guanylate kinase-like" evidence="4">
    <location>
        <begin position="49"/>
        <end position="231"/>
    </location>
</feature>
<name>A0A2H0B686_9BACT</name>
<evidence type="ECO:0000313" key="6">
    <source>
        <dbReference type="Proteomes" id="UP000229459"/>
    </source>
</evidence>
<reference evidence="5 6" key="1">
    <citation type="submission" date="2017-09" db="EMBL/GenBank/DDBJ databases">
        <title>Depth-based differentiation of microbial function through sediment-hosted aquifers and enrichment of novel symbionts in the deep terrestrial subsurface.</title>
        <authorList>
            <person name="Probst A.J."/>
            <person name="Ladd B."/>
            <person name="Jarett J.K."/>
            <person name="Geller-Mcgrath D.E."/>
            <person name="Sieber C.M."/>
            <person name="Emerson J.B."/>
            <person name="Anantharaman K."/>
            <person name="Thomas B.C."/>
            <person name="Malmstrom R."/>
            <person name="Stieglmeier M."/>
            <person name="Klingl A."/>
            <person name="Woyke T."/>
            <person name="Ryan C.M."/>
            <person name="Banfield J.F."/>
        </authorList>
    </citation>
    <scope>NUCLEOTIDE SEQUENCE [LARGE SCALE GENOMIC DNA]</scope>
    <source>
        <strain evidence="5">CG23_combo_of_CG06-09_8_20_14_all_34_8</strain>
    </source>
</reference>
<protein>
    <recommendedName>
        <fullName evidence="4">Guanylate kinase-like domain-containing protein</fullName>
    </recommendedName>
</protein>
<organism evidence="5 6">
    <name type="scientific">Candidatus Beckwithbacteria bacterium CG23_combo_of_CG06-09_8_20_14_all_34_8</name>
    <dbReference type="NCBI Taxonomy" id="1974497"/>
    <lineage>
        <taxon>Bacteria</taxon>
        <taxon>Candidatus Beckwithiibacteriota</taxon>
    </lineage>
</organism>
<dbReference type="Gene3D" id="3.40.50.300">
    <property type="entry name" value="P-loop containing nucleotide triphosphate hydrolases"/>
    <property type="match status" value="1"/>
</dbReference>
<dbReference type="InterPro" id="IPR008144">
    <property type="entry name" value="Guanylate_kin-like_dom"/>
</dbReference>
<dbReference type="InterPro" id="IPR027417">
    <property type="entry name" value="P-loop_NTPase"/>
</dbReference>
<evidence type="ECO:0000256" key="3">
    <source>
        <dbReference type="ARBA" id="ARBA00022777"/>
    </source>
</evidence>
<evidence type="ECO:0000313" key="5">
    <source>
        <dbReference type="EMBL" id="PIP53134.1"/>
    </source>
</evidence>
<comment type="similarity">
    <text evidence="1">Belongs to the guanylate kinase family.</text>
</comment>
<dbReference type="Proteomes" id="UP000229459">
    <property type="component" value="Unassembled WGS sequence"/>
</dbReference>
<dbReference type="PROSITE" id="PS50052">
    <property type="entry name" value="GUANYLATE_KINASE_2"/>
    <property type="match status" value="1"/>
</dbReference>
<dbReference type="PANTHER" id="PTHR23117:SF13">
    <property type="entry name" value="GUANYLATE KINASE"/>
    <property type="match status" value="1"/>
</dbReference>
<evidence type="ECO:0000259" key="4">
    <source>
        <dbReference type="PROSITE" id="PS50052"/>
    </source>
</evidence>
<sequence length="248" mass="27956">MSAIEKLLSTWPVDQLISRKQEFALVGNHIIEVAANQRYLDSRLPKSTKLGVIISGPSGAGKDEFVKGLEATDNFVRVVTHTDRAKRPQEYDGIDYHFVSPAQFDQMVAARAFFEDSPYAGHRKGIARDTVEEVLQQHKIPIFRIDPQGAVKLLKMWTDGNFFQDYAMVNYFIMPESETVLRQRLQIRDNDTGRMTMLAKDLNGITVAHYVVLNNDGEANEAISEVCGLTESLLQKMPRLTGQSHICI</sequence>
<evidence type="ECO:0000256" key="2">
    <source>
        <dbReference type="ARBA" id="ARBA00022679"/>
    </source>
</evidence>
<dbReference type="GO" id="GO:0005829">
    <property type="term" value="C:cytosol"/>
    <property type="evidence" value="ECO:0007669"/>
    <property type="project" value="TreeGrafter"/>
</dbReference>
<comment type="caution">
    <text evidence="5">The sequence shown here is derived from an EMBL/GenBank/DDBJ whole genome shotgun (WGS) entry which is preliminary data.</text>
</comment>
<gene>
    <name evidence="5" type="ORF">COX08_02650</name>
</gene>
<proteinExistence type="inferred from homology"/>
<dbReference type="AlphaFoldDB" id="A0A2H0B686"/>
<dbReference type="EMBL" id="PCSR01000062">
    <property type="protein sequence ID" value="PIP53134.1"/>
    <property type="molecule type" value="Genomic_DNA"/>
</dbReference>
<dbReference type="GO" id="GO:0004385">
    <property type="term" value="F:GMP kinase activity"/>
    <property type="evidence" value="ECO:0007669"/>
    <property type="project" value="TreeGrafter"/>
</dbReference>
<accession>A0A2H0B686</accession>